<dbReference type="Proteomes" id="UP000712600">
    <property type="component" value="Unassembled WGS sequence"/>
</dbReference>
<proteinExistence type="predicted"/>
<dbReference type="InterPro" id="IPR012340">
    <property type="entry name" value="NA-bd_OB-fold"/>
</dbReference>
<dbReference type="Gene3D" id="2.40.50.140">
    <property type="entry name" value="Nucleic acid-binding proteins"/>
    <property type="match status" value="1"/>
</dbReference>
<evidence type="ECO:0000313" key="2">
    <source>
        <dbReference type="EMBL" id="KAF3571661.1"/>
    </source>
</evidence>
<accession>A0A8S9RG21</accession>
<dbReference type="SUPFAM" id="SSF50249">
    <property type="entry name" value="Nucleic acid-binding proteins"/>
    <property type="match status" value="1"/>
</dbReference>
<protein>
    <recommendedName>
        <fullName evidence="1">Replication protein A 70 kDa DNA-binding subunit B/D first OB fold domain-containing protein</fullName>
    </recommendedName>
</protein>
<gene>
    <name evidence="2" type="ORF">F2Q69_00060352</name>
</gene>
<organism evidence="2 3">
    <name type="scientific">Brassica cretica</name>
    <name type="common">Mustard</name>
    <dbReference type="NCBI Taxonomy" id="69181"/>
    <lineage>
        <taxon>Eukaryota</taxon>
        <taxon>Viridiplantae</taxon>
        <taxon>Streptophyta</taxon>
        <taxon>Embryophyta</taxon>
        <taxon>Tracheophyta</taxon>
        <taxon>Spermatophyta</taxon>
        <taxon>Magnoliopsida</taxon>
        <taxon>eudicotyledons</taxon>
        <taxon>Gunneridae</taxon>
        <taxon>Pentapetalae</taxon>
        <taxon>rosids</taxon>
        <taxon>malvids</taxon>
        <taxon>Brassicales</taxon>
        <taxon>Brassicaceae</taxon>
        <taxon>Brassiceae</taxon>
        <taxon>Brassica</taxon>
    </lineage>
</organism>
<name>A0A8S9RG21_BRACR</name>
<dbReference type="EMBL" id="QGKX02000095">
    <property type="protein sequence ID" value="KAF3571661.1"/>
    <property type="molecule type" value="Genomic_DNA"/>
</dbReference>
<feature type="domain" description="Replication protein A 70 kDa DNA-binding subunit B/D first OB fold" evidence="1">
    <location>
        <begin position="8"/>
        <end position="72"/>
    </location>
</feature>
<evidence type="ECO:0000259" key="1">
    <source>
        <dbReference type="Pfam" id="PF02721"/>
    </source>
</evidence>
<comment type="caution">
    <text evidence="2">The sequence shown here is derived from an EMBL/GenBank/DDBJ whole genome shotgun (WGS) entry which is preliminary data.</text>
</comment>
<dbReference type="InterPro" id="IPR003871">
    <property type="entry name" value="RFA1B/D_OB_1st"/>
</dbReference>
<sequence>MASIIKISNLSDVQPFKSEWRVEVKVLHKWLTFNHQSGASIEMVLADKNGVKIHASCKQTLMPKLENYFRVGE</sequence>
<reference evidence="2" key="1">
    <citation type="submission" date="2019-12" db="EMBL/GenBank/DDBJ databases">
        <title>Genome sequencing and annotation of Brassica cretica.</title>
        <authorList>
            <person name="Studholme D.J."/>
            <person name="Sarris P."/>
        </authorList>
    </citation>
    <scope>NUCLEOTIDE SEQUENCE</scope>
    <source>
        <strain evidence="2">PFS-109/04</strain>
        <tissue evidence="2">Leaf</tissue>
    </source>
</reference>
<dbReference type="Pfam" id="PF02721">
    <property type="entry name" value="DUF223"/>
    <property type="match status" value="1"/>
</dbReference>
<dbReference type="AlphaFoldDB" id="A0A8S9RG21"/>
<evidence type="ECO:0000313" key="3">
    <source>
        <dbReference type="Proteomes" id="UP000712600"/>
    </source>
</evidence>